<dbReference type="Pfam" id="PF00443">
    <property type="entry name" value="UCH"/>
    <property type="match status" value="1"/>
</dbReference>
<dbReference type="GO" id="GO:0016579">
    <property type="term" value="P:protein deubiquitination"/>
    <property type="evidence" value="ECO:0007669"/>
    <property type="project" value="InterPro"/>
</dbReference>
<dbReference type="OrthoDB" id="431938at2759"/>
<name>A0A812XD10_9DINO</name>
<sequence length="334" mass="37669">MARLLLRQEDAIKTLQLDTSFVMWLRLSLPGGAPEGMAVIQKRWREQQRLGQVTAPLRHVLWMNLWEELKRRLCPDAMTEEQQAEFIKMDFLSKSGEGSLSWPYLRWSAENKKLVPDSTRQPLTILEAHQTVTQLLQLSDPSQITRFHPTRPITSEMRGQTLTLLISVSNRGHNAQLLHGALIKLSNNACTQVLGMTYRPERLKRSPLATHIASMLEEMDPASRLFLPASLYSRTVDCALEDMGASLQVLDGGDGSSLFLPVLGTGVTFSRYQLRSCVVHLGDSTDSGHYRSALYDAHNSVFFYTNDGQSAVKATKAQQREISTNTYLLFYTLQ</sequence>
<dbReference type="CDD" id="cd02257">
    <property type="entry name" value="Peptidase_C19"/>
    <property type="match status" value="1"/>
</dbReference>
<dbReference type="Gene3D" id="3.90.70.10">
    <property type="entry name" value="Cysteine proteinases"/>
    <property type="match status" value="1"/>
</dbReference>
<evidence type="ECO:0000313" key="3">
    <source>
        <dbReference type="Proteomes" id="UP000601435"/>
    </source>
</evidence>
<dbReference type="SUPFAM" id="SSF54001">
    <property type="entry name" value="Cysteine proteinases"/>
    <property type="match status" value="1"/>
</dbReference>
<keyword evidence="3" id="KW-1185">Reference proteome</keyword>
<evidence type="ECO:0000313" key="2">
    <source>
        <dbReference type="EMBL" id="CAE7726893.1"/>
    </source>
</evidence>
<feature type="domain" description="Peptidase C19 ubiquitin carboxyl-terminal hydrolase" evidence="1">
    <location>
        <begin position="191"/>
        <end position="331"/>
    </location>
</feature>
<proteinExistence type="predicted"/>
<dbReference type="AlphaFoldDB" id="A0A812XD10"/>
<evidence type="ECO:0000259" key="1">
    <source>
        <dbReference type="Pfam" id="PF00443"/>
    </source>
</evidence>
<dbReference type="EMBL" id="CAJNJA010036948">
    <property type="protein sequence ID" value="CAE7726893.1"/>
    <property type="molecule type" value="Genomic_DNA"/>
</dbReference>
<gene>
    <name evidence="2" type="ORF">SNEC2469_LOCUS20995</name>
</gene>
<dbReference type="InterPro" id="IPR001394">
    <property type="entry name" value="Peptidase_C19_UCH"/>
</dbReference>
<reference evidence="2" key="1">
    <citation type="submission" date="2021-02" db="EMBL/GenBank/DDBJ databases">
        <authorList>
            <person name="Dougan E. K."/>
            <person name="Rhodes N."/>
            <person name="Thang M."/>
            <person name="Chan C."/>
        </authorList>
    </citation>
    <scope>NUCLEOTIDE SEQUENCE</scope>
</reference>
<protein>
    <recommendedName>
        <fullName evidence="1">Peptidase C19 ubiquitin carboxyl-terminal hydrolase domain-containing protein</fullName>
    </recommendedName>
</protein>
<dbReference type="GO" id="GO:0004843">
    <property type="term" value="F:cysteine-type deubiquitinase activity"/>
    <property type="evidence" value="ECO:0007669"/>
    <property type="project" value="InterPro"/>
</dbReference>
<organism evidence="2 3">
    <name type="scientific">Symbiodinium necroappetens</name>
    <dbReference type="NCBI Taxonomy" id="1628268"/>
    <lineage>
        <taxon>Eukaryota</taxon>
        <taxon>Sar</taxon>
        <taxon>Alveolata</taxon>
        <taxon>Dinophyceae</taxon>
        <taxon>Suessiales</taxon>
        <taxon>Symbiodiniaceae</taxon>
        <taxon>Symbiodinium</taxon>
    </lineage>
</organism>
<dbReference type="Proteomes" id="UP000601435">
    <property type="component" value="Unassembled WGS sequence"/>
</dbReference>
<dbReference type="InterPro" id="IPR038765">
    <property type="entry name" value="Papain-like_cys_pep_sf"/>
</dbReference>
<comment type="caution">
    <text evidence="2">The sequence shown here is derived from an EMBL/GenBank/DDBJ whole genome shotgun (WGS) entry which is preliminary data.</text>
</comment>
<accession>A0A812XD10</accession>